<dbReference type="Pfam" id="PF13416">
    <property type="entry name" value="SBP_bac_8"/>
    <property type="match status" value="1"/>
</dbReference>
<dbReference type="Proteomes" id="UP000029015">
    <property type="component" value="Unassembled WGS sequence"/>
</dbReference>
<dbReference type="PANTHER" id="PTHR43649">
    <property type="entry name" value="ARABINOSE-BINDING PROTEIN-RELATED"/>
    <property type="match status" value="1"/>
</dbReference>
<keyword evidence="2" id="KW-0449">Lipoprotein</keyword>
<name>A0A086Z2K0_9BIFI</name>
<keyword evidence="3" id="KW-1185">Reference proteome</keyword>
<comment type="caution">
    <text evidence="2">The sequence shown here is derived from an EMBL/GenBank/DDBJ whole genome shotgun (WGS) entry which is preliminary data.</text>
</comment>
<dbReference type="InterPro" id="IPR006059">
    <property type="entry name" value="SBP"/>
</dbReference>
<accession>A0A086Z2K0</accession>
<evidence type="ECO:0000313" key="3">
    <source>
        <dbReference type="Proteomes" id="UP000029015"/>
    </source>
</evidence>
<dbReference type="PROSITE" id="PS51257">
    <property type="entry name" value="PROKAR_LIPOPROTEIN"/>
    <property type="match status" value="1"/>
</dbReference>
<keyword evidence="1" id="KW-0732">Signal</keyword>
<evidence type="ECO:0000313" key="2">
    <source>
        <dbReference type="EMBL" id="KFI40750.1"/>
    </source>
</evidence>
<dbReference type="STRING" id="1437605.AB656_05585"/>
<dbReference type="AlphaFoldDB" id="A0A086Z2K0"/>
<gene>
    <name evidence="2" type="ORF">BACT_1457</name>
</gene>
<protein>
    <submittedName>
        <fullName evidence="2">Solute-binding lipoprotein</fullName>
    </submittedName>
</protein>
<dbReference type="Gene3D" id="3.40.190.10">
    <property type="entry name" value="Periplasmic binding protein-like II"/>
    <property type="match status" value="3"/>
</dbReference>
<dbReference type="SUPFAM" id="SSF53850">
    <property type="entry name" value="Periplasmic binding protein-like II"/>
    <property type="match status" value="1"/>
</dbReference>
<sequence>MYRWCRSRFGGIAKAMAAVLVIVFALAAAGCGSSGPADGAVEITLWTWQSTIDDFTRAYSKTHPGVRVKAVNVGSNEKEYMQLTNAIAAGKGVPDLVYMDYNAVQQYAVSSQLHSVDEHGFDSISDDFTLSSLANVSYQGKHYGLPISAGPMVMFYNSDLLTRAGVNQPPATWQAYAQAARKLADLDAGVHITSDSGDANFLTSMLWQAGSRPFKVDGTHLSIGFSDQGARRFTGMWQPLLDQRLVDTKIKMWDESWYKALDDGRIATVLTGAWLATSLKKNVKAGEGHWRIAPIPQYEAQPIANAENGGGALVLPAAADRRKVDAAYDFARWFAHEGGVQVNLNQDGIPPLATVLNGAEFRDKTDPYFGGQRTGQIISDAAAQISSGWTHLPYMVYGSQIAANSVGKAYLGKCTLNQALIQWGQDLSDYGRQQGFTVN</sequence>
<proteinExistence type="predicted"/>
<dbReference type="PANTHER" id="PTHR43649:SF14">
    <property type="entry name" value="BLR3389 PROTEIN"/>
    <property type="match status" value="1"/>
</dbReference>
<feature type="chain" id="PRO_5001817937" evidence="1">
    <location>
        <begin position="28"/>
        <end position="439"/>
    </location>
</feature>
<dbReference type="EMBL" id="JGYK01000001">
    <property type="protein sequence ID" value="KFI40750.1"/>
    <property type="molecule type" value="Genomic_DNA"/>
</dbReference>
<dbReference type="InterPro" id="IPR050490">
    <property type="entry name" value="Bact_solute-bd_prot1"/>
</dbReference>
<evidence type="ECO:0000256" key="1">
    <source>
        <dbReference type="SAM" id="SignalP"/>
    </source>
</evidence>
<organism evidence="2 3">
    <name type="scientific">Bifidobacterium actinocoloniiforme DSM 22766</name>
    <dbReference type="NCBI Taxonomy" id="1437605"/>
    <lineage>
        <taxon>Bacteria</taxon>
        <taxon>Bacillati</taxon>
        <taxon>Actinomycetota</taxon>
        <taxon>Actinomycetes</taxon>
        <taxon>Bifidobacteriales</taxon>
        <taxon>Bifidobacteriaceae</taxon>
        <taxon>Bifidobacterium</taxon>
    </lineage>
</organism>
<reference evidence="2 3" key="1">
    <citation type="submission" date="2014-03" db="EMBL/GenBank/DDBJ databases">
        <title>Genomics of Bifidobacteria.</title>
        <authorList>
            <person name="Ventura M."/>
            <person name="Milani C."/>
            <person name="Lugli G.A."/>
        </authorList>
    </citation>
    <scope>NUCLEOTIDE SEQUENCE [LARGE SCALE GENOMIC DNA]</scope>
    <source>
        <strain evidence="2 3">DSM 22766</strain>
    </source>
</reference>
<feature type="signal peptide" evidence="1">
    <location>
        <begin position="1"/>
        <end position="27"/>
    </location>
</feature>
<dbReference type="eggNOG" id="COG1653">
    <property type="taxonomic scope" value="Bacteria"/>
</dbReference>